<accession>A0A822ZT06</accession>
<comment type="caution">
    <text evidence="1">The sequence shown here is derived from an EMBL/GenBank/DDBJ whole genome shotgun (WGS) entry which is preliminary data.</text>
</comment>
<organism evidence="1 2">
    <name type="scientific">Nelumbo nucifera</name>
    <name type="common">Sacred lotus</name>
    <dbReference type="NCBI Taxonomy" id="4432"/>
    <lineage>
        <taxon>Eukaryota</taxon>
        <taxon>Viridiplantae</taxon>
        <taxon>Streptophyta</taxon>
        <taxon>Embryophyta</taxon>
        <taxon>Tracheophyta</taxon>
        <taxon>Spermatophyta</taxon>
        <taxon>Magnoliopsida</taxon>
        <taxon>Proteales</taxon>
        <taxon>Nelumbonaceae</taxon>
        <taxon>Nelumbo</taxon>
    </lineage>
</organism>
<name>A0A822ZT06_NELNU</name>
<dbReference type="AlphaFoldDB" id="A0A822ZT06"/>
<dbReference type="EMBL" id="DUZY01000008">
    <property type="protein sequence ID" value="DAD48017.1"/>
    <property type="molecule type" value="Genomic_DNA"/>
</dbReference>
<gene>
    <name evidence="1" type="ORF">HUJ06_017954</name>
</gene>
<reference evidence="1 2" key="1">
    <citation type="journal article" date="2020" name="Mol. Biol. Evol.">
        <title>Distinct Expression and Methylation Patterns for Genes with Different Fates following a Single Whole-Genome Duplication in Flowering Plants.</title>
        <authorList>
            <person name="Shi T."/>
            <person name="Rahmani R.S."/>
            <person name="Gugger P.F."/>
            <person name="Wang M."/>
            <person name="Li H."/>
            <person name="Zhang Y."/>
            <person name="Li Z."/>
            <person name="Wang Q."/>
            <person name="Van de Peer Y."/>
            <person name="Marchal K."/>
            <person name="Chen J."/>
        </authorList>
    </citation>
    <scope>NUCLEOTIDE SEQUENCE [LARGE SCALE GENOMIC DNA]</scope>
    <source>
        <tissue evidence="1">Leaf</tissue>
    </source>
</reference>
<keyword evidence="2" id="KW-1185">Reference proteome</keyword>
<protein>
    <submittedName>
        <fullName evidence="1">Uncharacterized protein</fullName>
    </submittedName>
</protein>
<evidence type="ECO:0000313" key="1">
    <source>
        <dbReference type="EMBL" id="DAD48017.1"/>
    </source>
</evidence>
<proteinExistence type="predicted"/>
<evidence type="ECO:0000313" key="2">
    <source>
        <dbReference type="Proteomes" id="UP000607653"/>
    </source>
</evidence>
<sequence>MPLVALLEELMHISLWSYRKCHIGTWLCIKSFEFITRWKKYIMSLCHTLGKKMDNL</sequence>
<dbReference type="Proteomes" id="UP000607653">
    <property type="component" value="Unassembled WGS sequence"/>
</dbReference>